<comment type="caution">
    <text evidence="4">The sequence shown here is derived from an EMBL/GenBank/DDBJ whole genome shotgun (WGS) entry which is preliminary data.</text>
</comment>
<dbReference type="InterPro" id="IPR051422">
    <property type="entry name" value="AlkB_tRNA_MeTrf/Diox"/>
</dbReference>
<dbReference type="Gene3D" id="3.40.50.150">
    <property type="entry name" value="Vaccinia Virus protein VP39"/>
    <property type="match status" value="1"/>
</dbReference>
<dbReference type="AlphaFoldDB" id="A0ABD2XL97"/>
<dbReference type="PANTHER" id="PTHR13069:SF21">
    <property type="entry name" value="ALKYLATED DNA REPAIR PROTEIN ALKB HOMOLOG 8"/>
    <property type="match status" value="1"/>
</dbReference>
<dbReference type="Pfam" id="PF08241">
    <property type="entry name" value="Methyltransf_11"/>
    <property type="match status" value="1"/>
</dbReference>
<protein>
    <recommendedName>
        <fullName evidence="3">Methyltransferase type 11 domain-containing protein</fullName>
    </recommendedName>
</protein>
<dbReference type="InterPro" id="IPR013216">
    <property type="entry name" value="Methyltransf_11"/>
</dbReference>
<dbReference type="GO" id="GO:0032259">
    <property type="term" value="P:methylation"/>
    <property type="evidence" value="ECO:0007669"/>
    <property type="project" value="UniProtKB-KW"/>
</dbReference>
<feature type="domain" description="Methyltransferase type 11" evidence="3">
    <location>
        <begin position="194"/>
        <end position="284"/>
    </location>
</feature>
<gene>
    <name evidence="4" type="ORF">TKK_001423</name>
</gene>
<evidence type="ECO:0000256" key="2">
    <source>
        <dbReference type="ARBA" id="ARBA00022679"/>
    </source>
</evidence>
<accession>A0ABD2XL97</accession>
<dbReference type="GO" id="GO:0008175">
    <property type="term" value="F:tRNA methyltransferase activity"/>
    <property type="evidence" value="ECO:0007669"/>
    <property type="project" value="UniProtKB-ARBA"/>
</dbReference>
<dbReference type="SUPFAM" id="SSF53335">
    <property type="entry name" value="S-adenosyl-L-methionine-dependent methyltransferases"/>
    <property type="match status" value="1"/>
</dbReference>
<dbReference type="PANTHER" id="PTHR13069">
    <property type="entry name" value="ALKYLATED DNA REPAIR PROTEIN ALKB HOMOLOG 8"/>
    <property type="match status" value="1"/>
</dbReference>
<reference evidence="4 5" key="1">
    <citation type="journal article" date="2024" name="bioRxiv">
        <title>A reference genome for Trichogramma kaykai: A tiny desert-dwelling parasitoid wasp with competing sex-ratio distorters.</title>
        <authorList>
            <person name="Culotta J."/>
            <person name="Lindsey A.R."/>
        </authorList>
    </citation>
    <scope>NUCLEOTIDE SEQUENCE [LARGE SCALE GENOMIC DNA]</scope>
    <source>
        <strain evidence="4 5">KSX58</strain>
    </source>
</reference>
<organism evidence="4 5">
    <name type="scientific">Trichogramma kaykai</name>
    <dbReference type="NCBI Taxonomy" id="54128"/>
    <lineage>
        <taxon>Eukaryota</taxon>
        <taxon>Metazoa</taxon>
        <taxon>Ecdysozoa</taxon>
        <taxon>Arthropoda</taxon>
        <taxon>Hexapoda</taxon>
        <taxon>Insecta</taxon>
        <taxon>Pterygota</taxon>
        <taxon>Neoptera</taxon>
        <taxon>Endopterygota</taxon>
        <taxon>Hymenoptera</taxon>
        <taxon>Apocrita</taxon>
        <taxon>Proctotrupomorpha</taxon>
        <taxon>Chalcidoidea</taxon>
        <taxon>Trichogrammatidae</taxon>
        <taxon>Trichogramma</taxon>
    </lineage>
</organism>
<dbReference type="EMBL" id="JBJJXI010000019">
    <property type="protein sequence ID" value="KAL3406022.1"/>
    <property type="molecule type" value="Genomic_DNA"/>
</dbReference>
<sequence length="378" mass="43836">MWQHFRGNMNVDWATFKKKSRVARRQDASPDLPNLESNIGNDAHPYAEAEPVPGFAEHFLGWEKYALDNWRHRRDRFLEDNSLSSQQNYLHDALWVNDSAAISSIVDEFITIRNRSIAEPQLEKIEDLSLKIEKLPKSQSKAICPYTKITNELAEKLEEVYVQEAYEKSSDDGYESLEKVEDFINNLEPGSLLLDVGCGKGNYLNVNPNIVTLGFDHNMEFVRECHRQNHQVAHGQCLYLPYRKKSLDAVICINVLHHLSTEKRRRQAIAEIMRVLRPGGKALIYVWAKDNGIKRKSDKDKLQIKSHRNFEMSIFLPLYKKKINFKDIDLLMSKENPLFHHVFNQEELMNLCLSVPKTTVTSSYEDQGNCCVVCEKMY</sequence>
<evidence type="ECO:0000313" key="5">
    <source>
        <dbReference type="Proteomes" id="UP001627154"/>
    </source>
</evidence>
<evidence type="ECO:0000256" key="1">
    <source>
        <dbReference type="ARBA" id="ARBA00022603"/>
    </source>
</evidence>
<proteinExistence type="predicted"/>
<keyword evidence="1" id="KW-0489">Methyltransferase</keyword>
<evidence type="ECO:0000259" key="3">
    <source>
        <dbReference type="Pfam" id="PF08241"/>
    </source>
</evidence>
<dbReference type="GO" id="GO:0006400">
    <property type="term" value="P:tRNA modification"/>
    <property type="evidence" value="ECO:0007669"/>
    <property type="project" value="UniProtKB-ARBA"/>
</dbReference>
<dbReference type="InterPro" id="IPR029063">
    <property type="entry name" value="SAM-dependent_MTases_sf"/>
</dbReference>
<evidence type="ECO:0000313" key="4">
    <source>
        <dbReference type="EMBL" id="KAL3406022.1"/>
    </source>
</evidence>
<dbReference type="Proteomes" id="UP001627154">
    <property type="component" value="Unassembled WGS sequence"/>
</dbReference>
<keyword evidence="2" id="KW-0808">Transferase</keyword>
<dbReference type="CDD" id="cd02440">
    <property type="entry name" value="AdoMet_MTases"/>
    <property type="match status" value="1"/>
</dbReference>
<keyword evidence="5" id="KW-1185">Reference proteome</keyword>
<name>A0ABD2XL97_9HYME</name>